<dbReference type="AlphaFoldDB" id="A0A0W8F069"/>
<name>A0A0W8F069_9ZZZZ</name>
<reference evidence="1" key="1">
    <citation type="journal article" date="2015" name="Proc. Natl. Acad. Sci. U.S.A.">
        <title>Networks of energetic and metabolic interactions define dynamics in microbial communities.</title>
        <authorList>
            <person name="Embree M."/>
            <person name="Liu J.K."/>
            <person name="Al-Bassam M.M."/>
            <person name="Zengler K."/>
        </authorList>
    </citation>
    <scope>NUCLEOTIDE SEQUENCE</scope>
</reference>
<dbReference type="EMBL" id="LNQE01001676">
    <property type="protein sequence ID" value="KUG14292.1"/>
    <property type="molecule type" value="Genomic_DNA"/>
</dbReference>
<gene>
    <name evidence="1" type="ORF">ASZ90_016071</name>
</gene>
<dbReference type="PIRSF" id="PIRSF019202">
    <property type="entry name" value="UCP019202"/>
    <property type="match status" value="1"/>
</dbReference>
<evidence type="ECO:0008006" key="2">
    <source>
        <dbReference type="Google" id="ProtNLM"/>
    </source>
</evidence>
<organism evidence="1">
    <name type="scientific">hydrocarbon metagenome</name>
    <dbReference type="NCBI Taxonomy" id="938273"/>
    <lineage>
        <taxon>unclassified sequences</taxon>
        <taxon>metagenomes</taxon>
        <taxon>ecological metagenomes</taxon>
    </lineage>
</organism>
<dbReference type="InterPro" id="IPR007366">
    <property type="entry name" value="DUF432"/>
</dbReference>
<accession>A0A0W8F069</accession>
<comment type="caution">
    <text evidence="1">The sequence shown here is derived from an EMBL/GenBank/DDBJ whole genome shotgun (WGS) entry which is preliminary data.</text>
</comment>
<dbReference type="Pfam" id="PF04254">
    <property type="entry name" value="DUF432"/>
    <property type="match status" value="1"/>
</dbReference>
<sequence length="236" mass="26312">MFGEYDFPFKYESESLSLSIAGERGLLTYKRRCLGEEVTKLLGTTQGKVVISPVEPINLPQEITPYLEIRFTPVAIEPDSTLTLYATFPVEIGVFLEAKGNFDVLDIFTLTRPKYSLYGTPIEGIITRYHESEVSSGIPATDLLREGVLSLTVRNSSRGWVELSRVVMDCTGFVLFCGDLVSLTARMEILSRDLADVRIGDKPLCTGMFPATLLARARMRFIPETLPFMMEYGVGV</sequence>
<evidence type="ECO:0000313" key="1">
    <source>
        <dbReference type="EMBL" id="KUG14292.1"/>
    </source>
</evidence>
<proteinExistence type="predicted"/>
<protein>
    <recommendedName>
        <fullName evidence="2">DUF432 domain-containing protein</fullName>
    </recommendedName>
</protein>